<accession>A0A6J5MP14</accession>
<dbReference type="EMBL" id="LR796644">
    <property type="protein sequence ID" value="CAB4155439.1"/>
    <property type="molecule type" value="Genomic_DNA"/>
</dbReference>
<dbReference type="EMBL" id="LR796878">
    <property type="protein sequence ID" value="CAB4172190.1"/>
    <property type="molecule type" value="Genomic_DNA"/>
</dbReference>
<evidence type="ECO:0000313" key="5">
    <source>
        <dbReference type="EMBL" id="CAB4172190.1"/>
    </source>
</evidence>
<dbReference type="EMBL" id="LR796443">
    <property type="protein sequence ID" value="CAB4145229.1"/>
    <property type="molecule type" value="Genomic_DNA"/>
</dbReference>
<dbReference type="EMBL" id="LR797305">
    <property type="protein sequence ID" value="CAB4200627.1"/>
    <property type="molecule type" value="Genomic_DNA"/>
</dbReference>
<dbReference type="EMBL" id="LR797452">
    <property type="protein sequence ID" value="CAB4217835.1"/>
    <property type="molecule type" value="Genomic_DNA"/>
</dbReference>
<evidence type="ECO:0000313" key="4">
    <source>
        <dbReference type="EMBL" id="CAB4164561.1"/>
    </source>
</evidence>
<evidence type="ECO:0000313" key="9">
    <source>
        <dbReference type="EMBL" id="CAB4213149.1"/>
    </source>
</evidence>
<evidence type="ECO:0000313" key="6">
    <source>
        <dbReference type="EMBL" id="CAB4178374.1"/>
    </source>
</evidence>
<dbReference type="EMBL" id="LR798395">
    <property type="protein sequence ID" value="CAB5228962.1"/>
    <property type="molecule type" value="Genomic_DNA"/>
</dbReference>
<organism evidence="1">
    <name type="scientific">uncultured Caudovirales phage</name>
    <dbReference type="NCBI Taxonomy" id="2100421"/>
    <lineage>
        <taxon>Viruses</taxon>
        <taxon>Duplodnaviria</taxon>
        <taxon>Heunggongvirae</taxon>
        <taxon>Uroviricota</taxon>
        <taxon>Caudoviricetes</taxon>
        <taxon>Peduoviridae</taxon>
        <taxon>Maltschvirus</taxon>
        <taxon>Maltschvirus maltsch</taxon>
    </lineage>
</organism>
<evidence type="ECO:0000313" key="2">
    <source>
        <dbReference type="EMBL" id="CAB4155439.1"/>
    </source>
</evidence>
<evidence type="ECO:0000313" key="8">
    <source>
        <dbReference type="EMBL" id="CAB4200627.1"/>
    </source>
</evidence>
<dbReference type="EMBL" id="LR797395">
    <property type="protein sequence ID" value="CAB4213149.1"/>
    <property type="molecule type" value="Genomic_DNA"/>
</dbReference>
<evidence type="ECO:0000313" key="7">
    <source>
        <dbReference type="EMBL" id="CAB4191642.1"/>
    </source>
</evidence>
<proteinExistence type="predicted"/>
<dbReference type="EMBL" id="LR796762">
    <property type="protein sequence ID" value="CAB4164561.1"/>
    <property type="molecule type" value="Genomic_DNA"/>
</dbReference>
<dbReference type="EMBL" id="LR796961">
    <property type="protein sequence ID" value="CAB4178374.1"/>
    <property type="molecule type" value="Genomic_DNA"/>
</dbReference>
<evidence type="ECO:0000313" key="10">
    <source>
        <dbReference type="EMBL" id="CAB4217835.1"/>
    </source>
</evidence>
<evidence type="ECO:0000313" key="3">
    <source>
        <dbReference type="EMBL" id="CAB4160184.1"/>
    </source>
</evidence>
<sequence length="116" mass="12821">MLAGRYNMVCDQGSTFERIIEIKDADGVVFPLTGYTARMQIRRDIDATTPLMELTNANGRLSINGALGAITVTLTPTLTATITRSGVYDLEIIKTSTSEVHKVLRGEFRLEKEVTR</sequence>
<dbReference type="EMBL" id="LR796698">
    <property type="protein sequence ID" value="CAB4160184.1"/>
    <property type="molecule type" value="Genomic_DNA"/>
</dbReference>
<evidence type="ECO:0000313" key="12">
    <source>
        <dbReference type="EMBL" id="CAB5228962.1"/>
    </source>
</evidence>
<dbReference type="EMBL" id="LR797177">
    <property type="protein sequence ID" value="CAB4191642.1"/>
    <property type="molecule type" value="Genomic_DNA"/>
</dbReference>
<evidence type="ECO:0000313" key="11">
    <source>
        <dbReference type="EMBL" id="CAB5225153.1"/>
    </source>
</evidence>
<reference evidence="1" key="1">
    <citation type="submission" date="2020-04" db="EMBL/GenBank/DDBJ databases">
        <authorList>
            <person name="Chiriac C."/>
            <person name="Salcher M."/>
            <person name="Ghai R."/>
            <person name="Kavagutti S V."/>
        </authorList>
    </citation>
    <scope>NUCLEOTIDE SEQUENCE</scope>
</reference>
<evidence type="ECO:0000313" key="1">
    <source>
        <dbReference type="EMBL" id="CAB4145229.1"/>
    </source>
</evidence>
<protein>
    <submittedName>
        <fullName evidence="1">Uncharacterized protein</fullName>
    </submittedName>
</protein>
<dbReference type="EMBL" id="LR798341">
    <property type="protein sequence ID" value="CAB5225153.1"/>
    <property type="molecule type" value="Genomic_DNA"/>
</dbReference>
<name>A0A6J5MP14_9CAUD</name>
<gene>
    <name evidence="6" type="ORF">UFOVP1002_125</name>
    <name evidence="7" type="ORF">UFOVP1217_70</name>
    <name evidence="8" type="ORF">UFOVP1343_54</name>
    <name evidence="9" type="ORF">UFOVP1438_103</name>
    <name evidence="12" type="ORF">UFOVP1541_82</name>
    <name evidence="10" type="ORF">UFOVP1592_99</name>
    <name evidence="1" type="ORF">UFOVP465_148</name>
    <name evidence="2" type="ORF">UFOVP666_6</name>
    <name evidence="3" type="ORF">UFOVP727_83</name>
    <name evidence="11" type="ORF">UFOVP741_86</name>
    <name evidence="4" type="ORF">UFOVP819_34</name>
    <name evidence="5" type="ORF">UFOVP926_53</name>
</gene>